<dbReference type="InterPro" id="IPR013154">
    <property type="entry name" value="ADH-like_N"/>
</dbReference>
<dbReference type="Pfam" id="PF08240">
    <property type="entry name" value="ADH_N"/>
    <property type="match status" value="1"/>
</dbReference>
<protein>
    <recommendedName>
        <fullName evidence="1">Alcohol dehydrogenase-like N-terminal domain-containing protein</fullName>
    </recommendedName>
</protein>
<comment type="caution">
    <text evidence="2">The sequence shown here is derived from an EMBL/GenBank/DDBJ whole genome shotgun (WGS) entry which is preliminary data.</text>
</comment>
<accession>X1TK50</accession>
<name>X1TK50_9ZZZZ</name>
<feature type="non-terminal residue" evidence="2">
    <location>
        <position position="89"/>
    </location>
</feature>
<evidence type="ECO:0000259" key="1">
    <source>
        <dbReference type="Pfam" id="PF08240"/>
    </source>
</evidence>
<proteinExistence type="predicted"/>
<feature type="domain" description="Alcohol dehydrogenase-like N-terminal" evidence="1">
    <location>
        <begin position="22"/>
        <end position="88"/>
    </location>
</feature>
<organism evidence="2">
    <name type="scientific">marine sediment metagenome</name>
    <dbReference type="NCBI Taxonomy" id="412755"/>
    <lineage>
        <taxon>unclassified sequences</taxon>
        <taxon>metagenomes</taxon>
        <taxon>ecological metagenomes</taxon>
    </lineage>
</organism>
<dbReference type="EMBL" id="BARW01026460">
    <property type="protein sequence ID" value="GAJ05703.1"/>
    <property type="molecule type" value="Genomic_DNA"/>
</dbReference>
<dbReference type="InterPro" id="IPR011032">
    <property type="entry name" value="GroES-like_sf"/>
</dbReference>
<gene>
    <name evidence="2" type="ORF">S12H4_43155</name>
</gene>
<evidence type="ECO:0000313" key="2">
    <source>
        <dbReference type="EMBL" id="GAJ05703.1"/>
    </source>
</evidence>
<dbReference type="InterPro" id="IPR052733">
    <property type="entry name" value="Chloroplast_QOR"/>
</dbReference>
<sequence length="89" mass="9949">MHKIRTPEVLQLKEVEKPVPKDNEVLIKVHATSLNAADLEFLKGVFVVRLLYQGLFKPKNTIPGSDIAGQVEAVGRKVKQFQPGDEIWG</sequence>
<dbReference type="PANTHER" id="PTHR44013:SF1">
    <property type="entry name" value="ZINC-TYPE ALCOHOL DEHYDROGENASE-LIKE PROTEIN C16A3.02C"/>
    <property type="match status" value="1"/>
</dbReference>
<dbReference type="SUPFAM" id="SSF50129">
    <property type="entry name" value="GroES-like"/>
    <property type="match status" value="1"/>
</dbReference>
<dbReference type="PANTHER" id="PTHR44013">
    <property type="entry name" value="ZINC-TYPE ALCOHOL DEHYDROGENASE-LIKE PROTEIN C16A3.02C"/>
    <property type="match status" value="1"/>
</dbReference>
<dbReference type="AlphaFoldDB" id="X1TK50"/>
<reference evidence="2" key="1">
    <citation type="journal article" date="2014" name="Front. Microbiol.">
        <title>High frequency of phylogenetically diverse reductive dehalogenase-homologous genes in deep subseafloor sedimentary metagenomes.</title>
        <authorList>
            <person name="Kawai M."/>
            <person name="Futagami T."/>
            <person name="Toyoda A."/>
            <person name="Takaki Y."/>
            <person name="Nishi S."/>
            <person name="Hori S."/>
            <person name="Arai W."/>
            <person name="Tsubouchi T."/>
            <person name="Morono Y."/>
            <person name="Uchiyama I."/>
            <person name="Ito T."/>
            <person name="Fujiyama A."/>
            <person name="Inagaki F."/>
            <person name="Takami H."/>
        </authorList>
    </citation>
    <scope>NUCLEOTIDE SEQUENCE</scope>
    <source>
        <strain evidence="2">Expedition CK06-06</strain>
    </source>
</reference>
<dbReference type="Gene3D" id="3.90.180.10">
    <property type="entry name" value="Medium-chain alcohol dehydrogenases, catalytic domain"/>
    <property type="match status" value="1"/>
</dbReference>